<accession>A0ABN1AN52</accession>
<protein>
    <recommendedName>
        <fullName evidence="2 6">Adenylyl-sulfate kinase</fullName>
        <ecNumber evidence="2 6">2.7.1.25</ecNumber>
    </recommendedName>
    <alternativeName>
        <fullName evidence="6">APS kinase</fullName>
    </alternativeName>
    <alternativeName>
        <fullName evidence="6">ATP adenosine-5'-phosphosulfate 3'-phosphotransferase</fullName>
    </alternativeName>
    <alternativeName>
        <fullName evidence="6">Adenosine-5'-phosphosulfate kinase</fullName>
    </alternativeName>
</protein>
<gene>
    <name evidence="6 9" type="primary">cysC</name>
    <name evidence="9" type="ORF">GCM10009544_47980</name>
</gene>
<feature type="domain" description="APS kinase" evidence="8">
    <location>
        <begin position="3"/>
        <end position="153"/>
    </location>
</feature>
<reference evidence="9 10" key="1">
    <citation type="journal article" date="2019" name="Int. J. Syst. Evol. Microbiol.">
        <title>The Global Catalogue of Microorganisms (GCM) 10K type strain sequencing project: providing services to taxonomists for standard genome sequencing and annotation.</title>
        <authorList>
            <consortium name="The Broad Institute Genomics Platform"/>
            <consortium name="The Broad Institute Genome Sequencing Center for Infectious Disease"/>
            <person name="Wu L."/>
            <person name="Ma J."/>
        </authorList>
    </citation>
    <scope>NUCLEOTIDE SEQUENCE [LARGE SCALE GENOMIC DNA]</scope>
    <source>
        <strain evidence="9 10">JCM 10649</strain>
    </source>
</reference>
<dbReference type="SUPFAM" id="SSF52540">
    <property type="entry name" value="P-loop containing nucleoside triphosphate hydrolases"/>
    <property type="match status" value="1"/>
</dbReference>
<dbReference type="HAMAP" id="MF_00065">
    <property type="entry name" value="Adenylyl_sulf_kinase"/>
    <property type="match status" value="1"/>
</dbReference>
<keyword evidence="6 7" id="KW-0418">Kinase</keyword>
<dbReference type="CDD" id="cd02027">
    <property type="entry name" value="APSK"/>
    <property type="match status" value="1"/>
</dbReference>
<evidence type="ECO:0000313" key="9">
    <source>
        <dbReference type="EMBL" id="GAA0480463.1"/>
    </source>
</evidence>
<dbReference type="GO" id="GO:0016301">
    <property type="term" value="F:kinase activity"/>
    <property type="evidence" value="ECO:0007669"/>
    <property type="project" value="UniProtKB-KW"/>
</dbReference>
<dbReference type="PANTHER" id="PTHR42700">
    <property type="entry name" value="SULFATE ADENYLYLTRANSFERASE"/>
    <property type="match status" value="1"/>
</dbReference>
<dbReference type="Gene3D" id="3.40.50.300">
    <property type="entry name" value="P-loop containing nucleotide triphosphate hydrolases"/>
    <property type="match status" value="1"/>
</dbReference>
<keyword evidence="6" id="KW-0597">Phosphoprotein</keyword>
<dbReference type="EC" id="2.7.1.25" evidence="2 6"/>
<keyword evidence="10" id="KW-1185">Reference proteome</keyword>
<comment type="similarity">
    <text evidence="6 7">Belongs to the APS kinase family.</text>
</comment>
<comment type="caution">
    <text evidence="6">Lacks conserved residue(s) required for the propagation of feature annotation.</text>
</comment>
<name>A0ABN1AN52_9ACTN</name>
<evidence type="ECO:0000256" key="6">
    <source>
        <dbReference type="HAMAP-Rule" id="MF_00065"/>
    </source>
</evidence>
<evidence type="ECO:0000256" key="7">
    <source>
        <dbReference type="RuleBase" id="RU004347"/>
    </source>
</evidence>
<evidence type="ECO:0000256" key="4">
    <source>
        <dbReference type="ARBA" id="ARBA00022741"/>
    </source>
</evidence>
<evidence type="ECO:0000256" key="3">
    <source>
        <dbReference type="ARBA" id="ARBA00022679"/>
    </source>
</evidence>
<dbReference type="InterPro" id="IPR002891">
    <property type="entry name" value="APS"/>
</dbReference>
<proteinExistence type="inferred from homology"/>
<comment type="function">
    <text evidence="6 7">Catalyzes the synthesis of activated sulfate.</text>
</comment>
<dbReference type="Pfam" id="PF01583">
    <property type="entry name" value="APS_kinase"/>
    <property type="match status" value="1"/>
</dbReference>
<evidence type="ECO:0000256" key="2">
    <source>
        <dbReference type="ARBA" id="ARBA00012121"/>
    </source>
</evidence>
<comment type="catalytic activity">
    <reaction evidence="1 6 7">
        <text>adenosine 5'-phosphosulfate + ATP = 3'-phosphoadenylyl sulfate + ADP + H(+)</text>
        <dbReference type="Rhea" id="RHEA:24152"/>
        <dbReference type="ChEBI" id="CHEBI:15378"/>
        <dbReference type="ChEBI" id="CHEBI:30616"/>
        <dbReference type="ChEBI" id="CHEBI:58243"/>
        <dbReference type="ChEBI" id="CHEBI:58339"/>
        <dbReference type="ChEBI" id="CHEBI:456216"/>
        <dbReference type="EC" id="2.7.1.25"/>
    </reaction>
</comment>
<evidence type="ECO:0000256" key="1">
    <source>
        <dbReference type="ARBA" id="ARBA00001823"/>
    </source>
</evidence>
<feature type="binding site" evidence="6">
    <location>
        <begin position="10"/>
        <end position="17"/>
    </location>
    <ligand>
        <name>ATP</name>
        <dbReference type="ChEBI" id="CHEBI:30616"/>
    </ligand>
</feature>
<dbReference type="InterPro" id="IPR027417">
    <property type="entry name" value="P-loop_NTPase"/>
</dbReference>
<keyword evidence="4 6" id="KW-0547">Nucleotide-binding</keyword>
<sequence>MSGATIWLTGLPSAGKTTIARALAGRLRGEGHRVEVLDGDEIREFLSAGLGFSRADRDTNVRRIGFVARLLASHGVTVLVPVIAPYADTREEVRKHHQEHGTGYVEVHVATPVEVCSVRDVKGLYARQAAGQLSGLTGVDDPYEAPAEPDLRIEAHRQSVEESAGALHALLTGRGLL</sequence>
<organism evidence="9 10">
    <name type="scientific">Streptomyces stramineus</name>
    <dbReference type="NCBI Taxonomy" id="173861"/>
    <lineage>
        <taxon>Bacteria</taxon>
        <taxon>Bacillati</taxon>
        <taxon>Actinomycetota</taxon>
        <taxon>Actinomycetes</taxon>
        <taxon>Kitasatosporales</taxon>
        <taxon>Streptomycetaceae</taxon>
        <taxon>Streptomyces</taxon>
    </lineage>
</organism>
<dbReference type="InterPro" id="IPR059117">
    <property type="entry name" value="APS_kinase_dom"/>
</dbReference>
<keyword evidence="3 6" id="KW-0808">Transferase</keyword>
<evidence type="ECO:0000313" key="10">
    <source>
        <dbReference type="Proteomes" id="UP001499895"/>
    </source>
</evidence>
<comment type="pathway">
    <text evidence="6 7">Sulfur metabolism; hydrogen sulfide biosynthesis; sulfite from sulfate: step 2/3.</text>
</comment>
<keyword evidence="5 6" id="KW-0067">ATP-binding</keyword>
<dbReference type="NCBIfam" id="TIGR00455">
    <property type="entry name" value="apsK"/>
    <property type="match status" value="1"/>
</dbReference>
<dbReference type="EMBL" id="BAAAHB010000066">
    <property type="protein sequence ID" value="GAA0480463.1"/>
    <property type="molecule type" value="Genomic_DNA"/>
</dbReference>
<comment type="caution">
    <text evidence="9">The sequence shown here is derived from an EMBL/GenBank/DDBJ whole genome shotgun (WGS) entry which is preliminary data.</text>
</comment>
<dbReference type="InterPro" id="IPR050512">
    <property type="entry name" value="Sulf_AdTrans/APS_kinase"/>
</dbReference>
<evidence type="ECO:0000259" key="8">
    <source>
        <dbReference type="Pfam" id="PF01583"/>
    </source>
</evidence>
<dbReference type="Proteomes" id="UP001499895">
    <property type="component" value="Unassembled WGS sequence"/>
</dbReference>
<dbReference type="PANTHER" id="PTHR42700:SF1">
    <property type="entry name" value="SULFATE ADENYLYLTRANSFERASE"/>
    <property type="match status" value="1"/>
</dbReference>
<evidence type="ECO:0000256" key="5">
    <source>
        <dbReference type="ARBA" id="ARBA00022840"/>
    </source>
</evidence>